<dbReference type="Proteomes" id="UP000280501">
    <property type="component" value="Unassembled WGS sequence"/>
</dbReference>
<evidence type="ECO:0000259" key="2">
    <source>
        <dbReference type="Pfam" id="PF18096"/>
    </source>
</evidence>
<dbReference type="Pfam" id="PF18096">
    <property type="entry name" value="Thump_like"/>
    <property type="match status" value="1"/>
</dbReference>
<dbReference type="AlphaFoldDB" id="A0A3N4YQC1"/>
<evidence type="ECO:0000313" key="3">
    <source>
        <dbReference type="EMBL" id="RPF22813.1"/>
    </source>
</evidence>
<feature type="region of interest" description="Disordered" evidence="1">
    <location>
        <begin position="329"/>
        <end position="354"/>
    </location>
</feature>
<sequence>MDAAILSKLLSPAGRALLGALPPYDERSAMRTSTKLREQGVAPDLAAAALTQSRLRSKARTKFGELAEQMLFTADGLEQATRLRVASLHADRFTSAGVTHIADLTSGIGADAMAFAGAGLRVLATDVDEVTARIAAWNLRQFPEAEARHADGLALDLRAEHIDGIYADPARRTRGPRGSRRVFDPRSYEPPLDSVFALRGVVPALGIKVGPGIPHEGLPEDAEAQWVSIDNDVVEAGLWFGPLAPRGPGRSALVVRTTVDGDGKEHTSTRVLRASDHPDGAALEAPTGGVGEYLYEPDGAVIRAGLVAHAAAELGGRLIDPTIAYVTTDAPAPRPPAPDATASGATSPGARGDAAAALDAAGPAPIATGYRVLDTLPFGLKRLKAYLRERNVGRLTIKKRGTAVVPEQLRKQLVLTGTEEATIVLTRVAGAQTVLLVEPLRGGA</sequence>
<organism evidence="3 4">
    <name type="scientific">Myceligenerans xiligouense</name>
    <dbReference type="NCBI Taxonomy" id="253184"/>
    <lineage>
        <taxon>Bacteria</taxon>
        <taxon>Bacillati</taxon>
        <taxon>Actinomycetota</taxon>
        <taxon>Actinomycetes</taxon>
        <taxon>Micrococcales</taxon>
        <taxon>Promicromonosporaceae</taxon>
        <taxon>Myceligenerans</taxon>
    </lineage>
</organism>
<dbReference type="RefSeq" id="WP_123815681.1">
    <property type="nucleotide sequence ID" value="NZ_RKQZ01000001.1"/>
</dbReference>
<feature type="domain" description="THUMP-like" evidence="2">
    <location>
        <begin position="368"/>
        <end position="439"/>
    </location>
</feature>
<dbReference type="InterPro" id="IPR029063">
    <property type="entry name" value="SAM-dependent_MTases_sf"/>
</dbReference>
<accession>A0A3N4YQC1</accession>
<dbReference type="InterPro" id="IPR041497">
    <property type="entry name" value="Thump-like"/>
</dbReference>
<gene>
    <name evidence="3" type="ORF">EDD34_3486</name>
</gene>
<name>A0A3N4YQC1_9MICO</name>
<reference evidence="3 4" key="1">
    <citation type="submission" date="2018-11" db="EMBL/GenBank/DDBJ databases">
        <title>Sequencing the genomes of 1000 actinobacteria strains.</title>
        <authorList>
            <person name="Klenk H.-P."/>
        </authorList>
    </citation>
    <scope>NUCLEOTIDE SEQUENCE [LARGE SCALE GENOMIC DNA]</scope>
    <source>
        <strain evidence="3 4">DSM 15700</strain>
    </source>
</reference>
<comment type="caution">
    <text evidence="3">The sequence shown here is derived from an EMBL/GenBank/DDBJ whole genome shotgun (WGS) entry which is preliminary data.</text>
</comment>
<protein>
    <recommendedName>
        <fullName evidence="2">THUMP-like domain-containing protein</fullName>
    </recommendedName>
</protein>
<evidence type="ECO:0000313" key="4">
    <source>
        <dbReference type="Proteomes" id="UP000280501"/>
    </source>
</evidence>
<dbReference type="EMBL" id="RKQZ01000001">
    <property type="protein sequence ID" value="RPF22813.1"/>
    <property type="molecule type" value="Genomic_DNA"/>
</dbReference>
<dbReference type="SUPFAM" id="SSF53335">
    <property type="entry name" value="S-adenosyl-L-methionine-dependent methyltransferases"/>
    <property type="match status" value="1"/>
</dbReference>
<proteinExistence type="predicted"/>
<keyword evidence="4" id="KW-1185">Reference proteome</keyword>
<evidence type="ECO:0000256" key="1">
    <source>
        <dbReference type="SAM" id="MobiDB-lite"/>
    </source>
</evidence>
<dbReference type="OrthoDB" id="9810570at2"/>
<dbReference type="CDD" id="cd02440">
    <property type="entry name" value="AdoMet_MTases"/>
    <property type="match status" value="1"/>
</dbReference>
<dbReference type="Gene3D" id="3.40.50.150">
    <property type="entry name" value="Vaccinia Virus protein VP39"/>
    <property type="match status" value="1"/>
</dbReference>